<dbReference type="PROSITE" id="PS50088">
    <property type="entry name" value="ANK_REPEAT"/>
    <property type="match status" value="1"/>
</dbReference>
<evidence type="ECO:0000256" key="2">
    <source>
        <dbReference type="ARBA" id="ARBA00023043"/>
    </source>
</evidence>
<dbReference type="SMART" id="SM00248">
    <property type="entry name" value="ANK"/>
    <property type="match status" value="6"/>
</dbReference>
<feature type="region of interest" description="Disordered" evidence="4">
    <location>
        <begin position="143"/>
        <end position="174"/>
    </location>
</feature>
<evidence type="ECO:0000313" key="5">
    <source>
        <dbReference type="EMBL" id="KAH7276137.1"/>
    </source>
</evidence>
<dbReference type="SUPFAM" id="SSF48403">
    <property type="entry name" value="Ankyrin repeat"/>
    <property type="match status" value="1"/>
</dbReference>
<sequence length="1046" mass="118168">MAEVVGLITGVAGLTPLVAGIVGGIRRLRRIRKDSTEIPKGLDALIRDLEFLQWAMEITNPTLDAFSANYCQKSITAVIKGIEELLDKFPLKFISSGKKPGLKEAWDLRHWEEDVKSLRKTASQAKQDLGLCLQFAPSTLQAKNPGISSSSEASSSSTSVTESEAPSSFSPLKYTPPRRIVRQDCTIKACSCSCHRISRISRRFWRLDYTGLFPPGNKCDQPTCTASAYGFRLRVALSQLGIPWSVTMGFRLLAGIGSFSIHPALQVERVVPYTSLGFEIIWKFKHRFINANEACMAFRKLAQEDPSFHLHVDPSGSSYVETLLKQPWGGIEMSWAGDSEWWLNAQLNLLRVLMCELKAARGTRNKSFLINCAKWSYNNAHVVLLETALESGFDPTAIDSPHFSEWLESGSPLFSEWSESHSPYMPTTRWILDPFFLQLLTLVCKNNQGFAGMTPLHEAVLFGHPEDVHHWAKRSEKNERNFLGQTPLHLAVSKPQHLQAILDAGHDPDAIDACGLTPLMYSAASNAIGAAKILIRAGADLFMRHITLNFTFTGFAVARCNWAFIMEIFGLFDNEAMHTTSKVLAQQAVSFLFLDSYRPRCRERSDCLLQLLSRCKSLNFSLKTLPRDSLKQVVEGRTLLHYADSVNDVDVLLDHSSSIINQVDQKGQHALMRVVTQTQCSDLEPLIGRLLDAGADINLQDKRGHTACHIMMQRFSQDASFTIKRMLNFTHTLVTLGADVLRPDNCKCSCSVSGCLPTVPDLSKMRLSPQEPAGGSVLLLMEWIILIFETCGIETARQALLTTIRRAQHEKLDMTHTCCQWRKYSFNFPEDHYPDPMPDDDIDEILEEESEFNGILDDKMEHESEREFNTLLRNAILDTKPLMHKIIQRPISTRYFLTMIPCYYGYHVDRENDRFVPDEPDPPDAPKLRGNVIICIASYALWLERQFCKKESSDHIKVNSWRVGYLRRLSWLYYICSVLEVSIEELVEELRRQAAGPDNRPDEKKTINGDVQHFCQSWEEWRVKGPAMGVDSTDGFADWPLEEGSD</sequence>
<comment type="caution">
    <text evidence="5">The sequence shown here is derived from an EMBL/GenBank/DDBJ whole genome shotgun (WGS) entry which is preliminary data.</text>
</comment>
<dbReference type="PANTHER" id="PTHR24161:SF119">
    <property type="entry name" value="ANKYRIN REPEAT DOMAIN 44"/>
    <property type="match status" value="1"/>
</dbReference>
<proteinExistence type="predicted"/>
<dbReference type="AlphaFoldDB" id="A0A9P9L8H5"/>
<organism evidence="5 6">
    <name type="scientific">Fusarium solani</name>
    <name type="common">Filamentous fungus</name>
    <dbReference type="NCBI Taxonomy" id="169388"/>
    <lineage>
        <taxon>Eukaryota</taxon>
        <taxon>Fungi</taxon>
        <taxon>Dikarya</taxon>
        <taxon>Ascomycota</taxon>
        <taxon>Pezizomycotina</taxon>
        <taxon>Sordariomycetes</taxon>
        <taxon>Hypocreomycetidae</taxon>
        <taxon>Hypocreales</taxon>
        <taxon>Nectriaceae</taxon>
        <taxon>Fusarium</taxon>
        <taxon>Fusarium solani species complex</taxon>
    </lineage>
</organism>
<dbReference type="Gene3D" id="1.25.40.20">
    <property type="entry name" value="Ankyrin repeat-containing domain"/>
    <property type="match status" value="2"/>
</dbReference>
<dbReference type="Proteomes" id="UP000736672">
    <property type="component" value="Unassembled WGS sequence"/>
</dbReference>
<feature type="compositionally biased region" description="Low complexity" evidence="4">
    <location>
        <begin position="148"/>
        <end position="168"/>
    </location>
</feature>
<reference evidence="5" key="1">
    <citation type="journal article" date="2021" name="Nat. Commun.">
        <title>Genetic determinants of endophytism in the Arabidopsis root mycobiome.</title>
        <authorList>
            <person name="Mesny F."/>
            <person name="Miyauchi S."/>
            <person name="Thiergart T."/>
            <person name="Pickel B."/>
            <person name="Atanasova L."/>
            <person name="Karlsson M."/>
            <person name="Huettel B."/>
            <person name="Barry K.W."/>
            <person name="Haridas S."/>
            <person name="Chen C."/>
            <person name="Bauer D."/>
            <person name="Andreopoulos W."/>
            <person name="Pangilinan J."/>
            <person name="LaButti K."/>
            <person name="Riley R."/>
            <person name="Lipzen A."/>
            <person name="Clum A."/>
            <person name="Drula E."/>
            <person name="Henrissat B."/>
            <person name="Kohler A."/>
            <person name="Grigoriev I.V."/>
            <person name="Martin F.M."/>
            <person name="Hacquard S."/>
        </authorList>
    </citation>
    <scope>NUCLEOTIDE SEQUENCE</scope>
    <source>
        <strain evidence="5">FSSC 5 MPI-SDFR-AT-0091</strain>
    </source>
</reference>
<feature type="region of interest" description="Disordered" evidence="4">
    <location>
        <begin position="1026"/>
        <end position="1046"/>
    </location>
</feature>
<evidence type="ECO:0000256" key="1">
    <source>
        <dbReference type="ARBA" id="ARBA00022737"/>
    </source>
</evidence>
<protein>
    <recommendedName>
        <fullName evidence="7">Ankyrin</fullName>
    </recommendedName>
</protein>
<name>A0A9P9L8H5_FUSSL</name>
<keyword evidence="2 3" id="KW-0040">ANK repeat</keyword>
<accession>A0A9P9L8H5</accession>
<dbReference type="EMBL" id="JAGTJS010000001">
    <property type="protein sequence ID" value="KAH7276137.1"/>
    <property type="molecule type" value="Genomic_DNA"/>
</dbReference>
<dbReference type="OrthoDB" id="3200163at2759"/>
<feature type="repeat" description="ANK" evidence="3">
    <location>
        <begin position="514"/>
        <end position="546"/>
    </location>
</feature>
<dbReference type="InterPro" id="IPR036770">
    <property type="entry name" value="Ankyrin_rpt-contain_sf"/>
</dbReference>
<dbReference type="InterPro" id="IPR002110">
    <property type="entry name" value="Ankyrin_rpt"/>
</dbReference>
<evidence type="ECO:0000256" key="3">
    <source>
        <dbReference type="PROSITE-ProRule" id="PRU00023"/>
    </source>
</evidence>
<keyword evidence="6" id="KW-1185">Reference proteome</keyword>
<gene>
    <name evidence="5" type="ORF">B0J15DRAFT_476582</name>
</gene>
<keyword evidence="1" id="KW-0677">Repeat</keyword>
<dbReference type="Pfam" id="PF12796">
    <property type="entry name" value="Ank_2"/>
    <property type="match status" value="1"/>
</dbReference>
<dbReference type="PANTHER" id="PTHR24161">
    <property type="entry name" value="ANK_REP_REGION DOMAIN-CONTAINING PROTEIN-RELATED"/>
    <property type="match status" value="1"/>
</dbReference>
<evidence type="ECO:0008006" key="7">
    <source>
        <dbReference type="Google" id="ProtNLM"/>
    </source>
</evidence>
<evidence type="ECO:0000313" key="6">
    <source>
        <dbReference type="Proteomes" id="UP000736672"/>
    </source>
</evidence>
<evidence type="ECO:0000256" key="4">
    <source>
        <dbReference type="SAM" id="MobiDB-lite"/>
    </source>
</evidence>